<dbReference type="Pfam" id="PF00646">
    <property type="entry name" value="F-box"/>
    <property type="match status" value="1"/>
</dbReference>
<dbReference type="GeneID" id="78773131"/>
<proteinExistence type="predicted"/>
<comment type="caution">
    <text evidence="2">The sequence shown here is derived from an EMBL/GenBank/DDBJ whole genome shotgun (WGS) entry which is preliminary data.</text>
</comment>
<evidence type="ECO:0000313" key="3">
    <source>
        <dbReference type="Proteomes" id="UP000483820"/>
    </source>
</evidence>
<dbReference type="Proteomes" id="UP000483820">
    <property type="component" value="Chromosome I"/>
</dbReference>
<dbReference type="RefSeq" id="XP_053591234.1">
    <property type="nucleotide sequence ID" value="XM_053722589.1"/>
</dbReference>
<dbReference type="PROSITE" id="PS50181">
    <property type="entry name" value="FBOX"/>
    <property type="match status" value="1"/>
</dbReference>
<accession>A0A6A5HR70</accession>
<feature type="domain" description="F-box" evidence="1">
    <location>
        <begin position="3"/>
        <end position="51"/>
    </location>
</feature>
<organism evidence="2 3">
    <name type="scientific">Caenorhabditis remanei</name>
    <name type="common">Caenorhabditis vulgaris</name>
    <dbReference type="NCBI Taxonomy" id="31234"/>
    <lineage>
        <taxon>Eukaryota</taxon>
        <taxon>Metazoa</taxon>
        <taxon>Ecdysozoa</taxon>
        <taxon>Nematoda</taxon>
        <taxon>Chromadorea</taxon>
        <taxon>Rhabditida</taxon>
        <taxon>Rhabditina</taxon>
        <taxon>Rhabditomorpha</taxon>
        <taxon>Rhabditoidea</taxon>
        <taxon>Rhabditidae</taxon>
        <taxon>Peloderinae</taxon>
        <taxon>Caenorhabditis</taxon>
    </lineage>
</organism>
<evidence type="ECO:0000313" key="2">
    <source>
        <dbReference type="EMBL" id="KAF1768807.1"/>
    </source>
</evidence>
<dbReference type="KEGG" id="crq:GCK72_000620"/>
<name>A0A6A5HR70_CAERE</name>
<sequence>MNPIRLFNFPYVVQREIMDSMDLQTIFILSISSKRMNNLIVSVEKARFNKIKYILYDMNLGASIEAVNYDHTSEVILTMDTTMVLGIYKKKKLYISDTLIEPKWYIARRTKTAFADEVFESVQRHSYGLFGDNKECKLDINI</sequence>
<dbReference type="AlphaFoldDB" id="A0A6A5HR70"/>
<dbReference type="EMBL" id="WUAV01000001">
    <property type="protein sequence ID" value="KAF1768807.1"/>
    <property type="molecule type" value="Genomic_DNA"/>
</dbReference>
<gene>
    <name evidence="2" type="ORF">GCK72_000620</name>
</gene>
<reference evidence="2 3" key="1">
    <citation type="submission" date="2019-12" db="EMBL/GenBank/DDBJ databases">
        <title>Chromosome-level assembly of the Caenorhabditis remanei genome.</title>
        <authorList>
            <person name="Teterina A.A."/>
            <person name="Willis J.H."/>
            <person name="Phillips P.C."/>
        </authorList>
    </citation>
    <scope>NUCLEOTIDE SEQUENCE [LARGE SCALE GENOMIC DNA]</scope>
    <source>
        <strain evidence="2 3">PX506</strain>
        <tissue evidence="2">Whole organism</tissue>
    </source>
</reference>
<evidence type="ECO:0000259" key="1">
    <source>
        <dbReference type="PROSITE" id="PS50181"/>
    </source>
</evidence>
<protein>
    <recommendedName>
        <fullName evidence="1">F-box domain-containing protein</fullName>
    </recommendedName>
</protein>
<dbReference type="CTD" id="78773131"/>
<dbReference type="InterPro" id="IPR001810">
    <property type="entry name" value="F-box_dom"/>
</dbReference>